<proteinExistence type="predicted"/>
<dbReference type="EMBL" id="GGEC01064494">
    <property type="protein sequence ID" value="MBX44978.1"/>
    <property type="molecule type" value="Transcribed_RNA"/>
</dbReference>
<protein>
    <submittedName>
        <fullName evidence="1">Uncharacterized protein</fullName>
    </submittedName>
</protein>
<organism evidence="1">
    <name type="scientific">Rhizophora mucronata</name>
    <name type="common">Asiatic mangrove</name>
    <dbReference type="NCBI Taxonomy" id="61149"/>
    <lineage>
        <taxon>Eukaryota</taxon>
        <taxon>Viridiplantae</taxon>
        <taxon>Streptophyta</taxon>
        <taxon>Embryophyta</taxon>
        <taxon>Tracheophyta</taxon>
        <taxon>Spermatophyta</taxon>
        <taxon>Magnoliopsida</taxon>
        <taxon>eudicotyledons</taxon>
        <taxon>Gunneridae</taxon>
        <taxon>Pentapetalae</taxon>
        <taxon>rosids</taxon>
        <taxon>fabids</taxon>
        <taxon>Malpighiales</taxon>
        <taxon>Rhizophoraceae</taxon>
        <taxon>Rhizophora</taxon>
    </lineage>
</organism>
<dbReference type="AlphaFoldDB" id="A0A2P2NR40"/>
<accession>A0A2P2NR40</accession>
<sequence>MNPPTQVQITQLTTSREHTSQSILHWSQAPIHHFIKQIHSLLWLTILRITSNHRIPRNHIPLRHLIEELSC</sequence>
<evidence type="ECO:0000313" key="1">
    <source>
        <dbReference type="EMBL" id="MBX44978.1"/>
    </source>
</evidence>
<name>A0A2P2NR40_RHIMU</name>
<reference evidence="1" key="1">
    <citation type="submission" date="2018-02" db="EMBL/GenBank/DDBJ databases">
        <title>Rhizophora mucronata_Transcriptome.</title>
        <authorList>
            <person name="Meera S.P."/>
            <person name="Sreeshan A."/>
            <person name="Augustine A."/>
        </authorList>
    </citation>
    <scope>NUCLEOTIDE SEQUENCE</scope>
    <source>
        <tissue evidence="1">Leaf</tissue>
    </source>
</reference>